<feature type="compositionally biased region" description="Basic and acidic residues" evidence="1">
    <location>
        <begin position="250"/>
        <end position="263"/>
    </location>
</feature>
<keyword evidence="3" id="KW-1185">Reference proteome</keyword>
<feature type="compositionally biased region" description="Polar residues" evidence="1">
    <location>
        <begin position="82"/>
        <end position="91"/>
    </location>
</feature>
<gene>
    <name evidence="2" type="ORF">O6P43_030254</name>
</gene>
<dbReference type="Proteomes" id="UP001163823">
    <property type="component" value="Chromosome 13"/>
</dbReference>
<proteinExistence type="predicted"/>
<name>A0AAD7KSD3_QUISA</name>
<dbReference type="AlphaFoldDB" id="A0AAD7KSD3"/>
<organism evidence="2 3">
    <name type="scientific">Quillaja saponaria</name>
    <name type="common">Soap bark tree</name>
    <dbReference type="NCBI Taxonomy" id="32244"/>
    <lineage>
        <taxon>Eukaryota</taxon>
        <taxon>Viridiplantae</taxon>
        <taxon>Streptophyta</taxon>
        <taxon>Embryophyta</taxon>
        <taxon>Tracheophyta</taxon>
        <taxon>Spermatophyta</taxon>
        <taxon>Magnoliopsida</taxon>
        <taxon>eudicotyledons</taxon>
        <taxon>Gunneridae</taxon>
        <taxon>Pentapetalae</taxon>
        <taxon>rosids</taxon>
        <taxon>fabids</taxon>
        <taxon>Fabales</taxon>
        <taxon>Quillajaceae</taxon>
        <taxon>Quillaja</taxon>
    </lineage>
</organism>
<feature type="region of interest" description="Disordered" evidence="1">
    <location>
        <begin position="250"/>
        <end position="279"/>
    </location>
</feature>
<feature type="compositionally biased region" description="Low complexity" evidence="1">
    <location>
        <begin position="264"/>
        <end position="274"/>
    </location>
</feature>
<evidence type="ECO:0000313" key="3">
    <source>
        <dbReference type="Proteomes" id="UP001163823"/>
    </source>
</evidence>
<comment type="caution">
    <text evidence="2">The sequence shown here is derived from an EMBL/GenBank/DDBJ whole genome shotgun (WGS) entry which is preliminary data.</text>
</comment>
<feature type="region of interest" description="Disordered" evidence="1">
    <location>
        <begin position="67"/>
        <end position="111"/>
    </location>
</feature>
<sequence>MLDVIAEKVWETHLKFITAQTNVSYTDCSSQPEEPILRLQMKPPGLEASITQNPGRDSEFCRITSQNHEQPLSKLVPRKLGEQSSGGSRSTKLVAGGHEMQSQNRNQHPGPNVKAMVQRVESLTRSAAQNDHLVSQASQFIQGLSVPLSTDHLMQRSSMRAGLTSQDDPVDDHVAQKQNERKVMVPEPSRPPKPVEFTASFVTGMDKKPSKQLVVRQTLVDQRSSEIKVSSGLYNDRNVRMKRGAHNMMDSRNEVLPRHRESQESSSSSRLDSSWTTEKIFHGKNKHTGEVEKPRKSTVTRVTRRNQVGQFHGLVQGLLRYIRHSKKAKPSRVGGVRTVRCSPHDRNKKLHWWKMLSRQGGVKLPNKHVKLRFVSKKPQLKMG</sequence>
<protein>
    <submittedName>
        <fullName evidence="2">Serine-rich adhesin for platelets</fullName>
    </submittedName>
</protein>
<reference evidence="2" key="1">
    <citation type="journal article" date="2023" name="Science">
        <title>Elucidation of the pathway for biosynthesis of saponin adjuvants from the soapbark tree.</title>
        <authorList>
            <person name="Reed J."/>
            <person name="Orme A."/>
            <person name="El-Demerdash A."/>
            <person name="Owen C."/>
            <person name="Martin L.B.B."/>
            <person name="Misra R.C."/>
            <person name="Kikuchi S."/>
            <person name="Rejzek M."/>
            <person name="Martin A.C."/>
            <person name="Harkess A."/>
            <person name="Leebens-Mack J."/>
            <person name="Louveau T."/>
            <person name="Stephenson M.J."/>
            <person name="Osbourn A."/>
        </authorList>
    </citation>
    <scope>NUCLEOTIDE SEQUENCE</scope>
    <source>
        <strain evidence="2">S10</strain>
    </source>
</reference>
<feature type="compositionally biased region" description="Polar residues" evidence="1">
    <location>
        <begin position="100"/>
        <end position="109"/>
    </location>
</feature>
<accession>A0AAD7KSD3</accession>
<dbReference type="EMBL" id="JARAOO010000013">
    <property type="protein sequence ID" value="KAJ7945144.1"/>
    <property type="molecule type" value="Genomic_DNA"/>
</dbReference>
<evidence type="ECO:0000313" key="2">
    <source>
        <dbReference type="EMBL" id="KAJ7945144.1"/>
    </source>
</evidence>
<evidence type="ECO:0000256" key="1">
    <source>
        <dbReference type="SAM" id="MobiDB-lite"/>
    </source>
</evidence>